<protein>
    <recommendedName>
        <fullName evidence="9">Rx N-terminal domain-containing protein</fullName>
    </recommendedName>
</protein>
<reference evidence="8" key="1">
    <citation type="journal article" date="2019" name="Gigascience">
        <title>De novo genome assembly of the endangered Acer yangbiense, a plant species with extremely small populations endemic to Yunnan Province, China.</title>
        <authorList>
            <person name="Yang J."/>
            <person name="Wariss H.M."/>
            <person name="Tao L."/>
            <person name="Zhang R."/>
            <person name="Yun Q."/>
            <person name="Hollingsworth P."/>
            <person name="Dao Z."/>
            <person name="Luo G."/>
            <person name="Guo H."/>
            <person name="Ma Y."/>
            <person name="Sun W."/>
        </authorList>
    </citation>
    <scope>NUCLEOTIDE SEQUENCE [LARGE SCALE GENOMIC DNA]</scope>
    <source>
        <strain evidence="8">cv. Malutang</strain>
    </source>
</reference>
<dbReference type="Pfam" id="PF18052">
    <property type="entry name" value="Rx_N"/>
    <property type="match status" value="1"/>
</dbReference>
<dbReference type="Proteomes" id="UP000323000">
    <property type="component" value="Chromosome 1"/>
</dbReference>
<evidence type="ECO:0000313" key="7">
    <source>
        <dbReference type="EMBL" id="TXG73123.1"/>
    </source>
</evidence>
<name>A0A5C7IV27_9ROSI</name>
<evidence type="ECO:0008006" key="9">
    <source>
        <dbReference type="Google" id="ProtNLM"/>
    </source>
</evidence>
<dbReference type="GO" id="GO:0043531">
    <property type="term" value="F:ADP binding"/>
    <property type="evidence" value="ECO:0007669"/>
    <property type="project" value="InterPro"/>
</dbReference>
<feature type="domain" description="Disease resistance N-terminal" evidence="6">
    <location>
        <begin position="5"/>
        <end position="90"/>
    </location>
</feature>
<dbReference type="Gene3D" id="3.40.50.300">
    <property type="entry name" value="P-loop containing nucleotide triphosphate hydrolases"/>
    <property type="match status" value="1"/>
</dbReference>
<evidence type="ECO:0000256" key="1">
    <source>
        <dbReference type="ARBA" id="ARBA00022737"/>
    </source>
</evidence>
<dbReference type="InterPro" id="IPR041118">
    <property type="entry name" value="Rx_N"/>
</dbReference>
<dbReference type="EMBL" id="VAHF01000001">
    <property type="protein sequence ID" value="TXG73123.1"/>
    <property type="molecule type" value="Genomic_DNA"/>
</dbReference>
<dbReference type="SUPFAM" id="SSF52540">
    <property type="entry name" value="P-loop containing nucleoside triphosphate hydrolases"/>
    <property type="match status" value="1"/>
</dbReference>
<dbReference type="CDD" id="cd14798">
    <property type="entry name" value="RX-CC_like"/>
    <property type="match status" value="1"/>
</dbReference>
<dbReference type="InterPro" id="IPR002182">
    <property type="entry name" value="NB-ARC"/>
</dbReference>
<organism evidence="7 8">
    <name type="scientific">Acer yangbiense</name>
    <dbReference type="NCBI Taxonomy" id="1000413"/>
    <lineage>
        <taxon>Eukaryota</taxon>
        <taxon>Viridiplantae</taxon>
        <taxon>Streptophyta</taxon>
        <taxon>Embryophyta</taxon>
        <taxon>Tracheophyta</taxon>
        <taxon>Spermatophyta</taxon>
        <taxon>Magnoliopsida</taxon>
        <taxon>eudicotyledons</taxon>
        <taxon>Gunneridae</taxon>
        <taxon>Pentapetalae</taxon>
        <taxon>rosids</taxon>
        <taxon>malvids</taxon>
        <taxon>Sapindales</taxon>
        <taxon>Sapindaceae</taxon>
        <taxon>Hippocastanoideae</taxon>
        <taxon>Acereae</taxon>
        <taxon>Acer</taxon>
    </lineage>
</organism>
<dbReference type="GO" id="GO:0006952">
    <property type="term" value="P:defense response"/>
    <property type="evidence" value="ECO:0007669"/>
    <property type="project" value="UniProtKB-KW"/>
</dbReference>
<evidence type="ECO:0000256" key="4">
    <source>
        <dbReference type="SAM" id="Coils"/>
    </source>
</evidence>
<dbReference type="InterPro" id="IPR038005">
    <property type="entry name" value="RX-like_CC"/>
</dbReference>
<dbReference type="AlphaFoldDB" id="A0A5C7IV27"/>
<dbReference type="InterPro" id="IPR027417">
    <property type="entry name" value="P-loop_NTPase"/>
</dbReference>
<keyword evidence="8" id="KW-1185">Reference proteome</keyword>
<dbReference type="PANTHER" id="PTHR19338:SF24">
    <property type="entry name" value="SNKR2GH2 PROTEIN"/>
    <property type="match status" value="1"/>
</dbReference>
<evidence type="ECO:0000259" key="6">
    <source>
        <dbReference type="Pfam" id="PF18052"/>
    </source>
</evidence>
<evidence type="ECO:0000256" key="3">
    <source>
        <dbReference type="ARBA" id="ARBA00022821"/>
    </source>
</evidence>
<keyword evidence="2" id="KW-0547">Nucleotide-binding</keyword>
<proteinExistence type="predicted"/>
<dbReference type="Pfam" id="PF00931">
    <property type="entry name" value="NB-ARC"/>
    <property type="match status" value="1"/>
</dbReference>
<evidence type="ECO:0000256" key="2">
    <source>
        <dbReference type="ARBA" id="ARBA00022741"/>
    </source>
</evidence>
<evidence type="ECO:0000259" key="5">
    <source>
        <dbReference type="Pfam" id="PF00931"/>
    </source>
</evidence>
<feature type="domain" description="NB-ARC" evidence="5">
    <location>
        <begin position="180"/>
        <end position="237"/>
    </location>
</feature>
<dbReference type="OrthoDB" id="3027644at2759"/>
<dbReference type="Gene3D" id="1.20.5.4130">
    <property type="match status" value="1"/>
</dbReference>
<evidence type="ECO:0000313" key="8">
    <source>
        <dbReference type="Proteomes" id="UP000323000"/>
    </source>
</evidence>
<accession>A0A5C7IV27</accession>
<sequence>MADAVVSYVVERVGGFLIQETAFLGGVKNEVEWLKRELVWMQCFLKDAEEKQVGNAMMSKWVSDIRELANDIEDVLYAFILKVHRKANDGGTTMARQPRCFSSTCSCIYDKVKEKINLYNIGREIEELKKRINDLSLKRDLYGLQDSDDRSEGKSNSQGRLRELRRVTSYAVEENVVGFEDDAHKLLAKLLNSDLHRSVISIYGMGGLGKTTLARKLYHNNNVKMRFNCCAWVSVSQD</sequence>
<gene>
    <name evidence="7" type="ORF">EZV62_001702</name>
</gene>
<dbReference type="PANTHER" id="PTHR19338">
    <property type="entry name" value="TRANSLOCASE OF INNER MITOCHONDRIAL MEMBRANE 13 HOMOLOG"/>
    <property type="match status" value="1"/>
</dbReference>
<comment type="caution">
    <text evidence="7">The sequence shown here is derived from an EMBL/GenBank/DDBJ whole genome shotgun (WGS) entry which is preliminary data.</text>
</comment>
<keyword evidence="4" id="KW-0175">Coiled coil</keyword>
<keyword evidence="3" id="KW-0611">Plant defense</keyword>
<keyword evidence="1" id="KW-0677">Repeat</keyword>
<feature type="coiled-coil region" evidence="4">
    <location>
        <begin position="118"/>
        <end position="145"/>
    </location>
</feature>